<evidence type="ECO:0000313" key="2">
    <source>
        <dbReference type="EMBL" id="KAB1639235.1"/>
    </source>
</evidence>
<evidence type="ECO:0000259" key="1">
    <source>
        <dbReference type="Pfam" id="PF00535"/>
    </source>
</evidence>
<sequence length="415" mass="45057">MTHATRSAAPGIWCGEFDLFNNDGLRGPRHAGAGHHRTRVLVRAHGRPLGYLHFDAAPDAVSSREIRVRSVDSFGDSVNADAPEPIADAPFVSVIVCTRDHTELLTSCLDRIQALDYPDFEVLVVDNAPSTEETRELLAAICALDSRFRYLRQERAGLSAARNAGIAAARGEILAYTDDDVLVDRNWLTEIARTFRDEPAIGCVTGLVATAAIETNAEGYFDARSPSWSGRMTSERYDLSGRNDGSPLYPYSAGIFGTGANLALAREAVDRVGEFDEALGAGAKTKGGEDLDMFVRVLRAGFAIAYEPAALVWHQHRADDDALRGQLYGYGTGLTAFLTKYLANPATSLDIVSRLFAGVKRLASIRTATEGRMLDHVEAPAGAWQEEVRGYLAGPVLYARARLASRTRQAGLRRS</sequence>
<comment type="caution">
    <text evidence="2">The sequence shown here is derived from an EMBL/GenBank/DDBJ whole genome shotgun (WGS) entry which is preliminary data.</text>
</comment>
<protein>
    <submittedName>
        <fullName evidence="2">Glycosyltransferase</fullName>
    </submittedName>
</protein>
<dbReference type="PANTHER" id="PTHR43685">
    <property type="entry name" value="GLYCOSYLTRANSFERASE"/>
    <property type="match status" value="1"/>
</dbReference>
<feature type="domain" description="Glycosyltransferase 2-like" evidence="1">
    <location>
        <begin position="93"/>
        <end position="207"/>
    </location>
</feature>
<dbReference type="AlphaFoldDB" id="A0A7J5B4X4"/>
<dbReference type="InterPro" id="IPR001173">
    <property type="entry name" value="Glyco_trans_2-like"/>
</dbReference>
<reference evidence="2 3" key="1">
    <citation type="submission" date="2019-09" db="EMBL/GenBank/DDBJ databases">
        <title>Phylogeny of genus Pseudoclavibacter and closely related genus.</title>
        <authorList>
            <person name="Li Y."/>
        </authorList>
    </citation>
    <scope>NUCLEOTIDE SEQUENCE [LARGE SCALE GENOMIC DNA]</scope>
    <source>
        <strain evidence="2 3">THG-MD12</strain>
    </source>
</reference>
<dbReference type="Proteomes" id="UP000490386">
    <property type="component" value="Unassembled WGS sequence"/>
</dbReference>
<dbReference type="SUPFAM" id="SSF53448">
    <property type="entry name" value="Nucleotide-diphospho-sugar transferases"/>
    <property type="match status" value="1"/>
</dbReference>
<keyword evidence="2" id="KW-0808">Transferase</keyword>
<gene>
    <name evidence="2" type="ORF">F8O03_02525</name>
</gene>
<dbReference type="EMBL" id="WBJX01000001">
    <property type="protein sequence ID" value="KAB1639235.1"/>
    <property type="molecule type" value="Genomic_DNA"/>
</dbReference>
<dbReference type="RefSeq" id="WP_151422247.1">
    <property type="nucleotide sequence ID" value="NZ_WBJX01000001.1"/>
</dbReference>
<accession>A0A7J5B4X4</accession>
<dbReference type="OrthoDB" id="3180470at2"/>
<dbReference type="GO" id="GO:0016740">
    <property type="term" value="F:transferase activity"/>
    <property type="evidence" value="ECO:0007669"/>
    <property type="project" value="UniProtKB-KW"/>
</dbReference>
<proteinExistence type="predicted"/>
<dbReference type="InterPro" id="IPR050834">
    <property type="entry name" value="Glycosyltransf_2"/>
</dbReference>
<keyword evidence="3" id="KW-1185">Reference proteome</keyword>
<dbReference type="InterPro" id="IPR029044">
    <property type="entry name" value="Nucleotide-diphossugar_trans"/>
</dbReference>
<evidence type="ECO:0000313" key="3">
    <source>
        <dbReference type="Proteomes" id="UP000490386"/>
    </source>
</evidence>
<dbReference type="PANTHER" id="PTHR43685:SF2">
    <property type="entry name" value="GLYCOSYLTRANSFERASE 2-LIKE DOMAIN-CONTAINING PROTEIN"/>
    <property type="match status" value="1"/>
</dbReference>
<dbReference type="Gene3D" id="3.90.550.10">
    <property type="entry name" value="Spore Coat Polysaccharide Biosynthesis Protein SpsA, Chain A"/>
    <property type="match status" value="1"/>
</dbReference>
<dbReference type="Pfam" id="PF00535">
    <property type="entry name" value="Glycos_transf_2"/>
    <property type="match status" value="1"/>
</dbReference>
<organism evidence="2 3">
    <name type="scientific">Pseudoclavibacter terrae</name>
    <dbReference type="NCBI Taxonomy" id="1530195"/>
    <lineage>
        <taxon>Bacteria</taxon>
        <taxon>Bacillati</taxon>
        <taxon>Actinomycetota</taxon>
        <taxon>Actinomycetes</taxon>
        <taxon>Micrococcales</taxon>
        <taxon>Microbacteriaceae</taxon>
        <taxon>Pseudoclavibacter</taxon>
    </lineage>
</organism>
<name>A0A7J5B4X4_9MICO</name>